<keyword evidence="6" id="KW-1185">Reference proteome</keyword>
<evidence type="ECO:0000256" key="3">
    <source>
        <dbReference type="ARBA" id="ARBA00034315"/>
    </source>
</evidence>
<evidence type="ECO:0000259" key="4">
    <source>
        <dbReference type="Pfam" id="PF20300"/>
    </source>
</evidence>
<keyword evidence="1" id="KW-0547">Nucleotide-binding</keyword>
<sequence length="199" mass="23435">MFSVISASLLFIFKINSVRKIAIQAIAYGYFENFLIRLVQHCSRAYSAYRIIIVMPTFQLVEYPDVYLEDIKHSLRKLGVTPDIERTDEKFGRYALFVQRKNNPPLPIFIDVPTTLKTLRKILELEADMPAGRVVEHRWWRQRFLHLRREFERAIEQLLPQNSWGNVAFIRSEERDHFEDELRRHIEVNRAGSAGGSNS</sequence>
<dbReference type="AlphaFoldDB" id="W4HCS6"/>
<evidence type="ECO:0000313" key="6">
    <source>
        <dbReference type="Proteomes" id="UP000019063"/>
    </source>
</evidence>
<comment type="similarity">
    <text evidence="3">In the C-terminal section; belongs to the bacterial STING family.</text>
</comment>
<dbReference type="GO" id="GO:0051607">
    <property type="term" value="P:defense response to virus"/>
    <property type="evidence" value="ECO:0007669"/>
    <property type="project" value="UniProtKB-KW"/>
</dbReference>
<gene>
    <name evidence="5" type="ORF">ATO8_21326</name>
</gene>
<reference evidence="5 6" key="1">
    <citation type="journal article" date="2014" name="Antonie Van Leeuwenhoek">
        <title>Roseivivax atlanticus sp. nov., isolated from surface seawater of the Atlantic Ocean.</title>
        <authorList>
            <person name="Li G."/>
            <person name="Lai Q."/>
            <person name="Liu X."/>
            <person name="Sun F."/>
            <person name="Shao Z."/>
        </authorList>
    </citation>
    <scope>NUCLEOTIDE SEQUENCE [LARGE SCALE GENOMIC DNA]</scope>
    <source>
        <strain evidence="5 6">22II-s10s</strain>
    </source>
</reference>
<evidence type="ECO:0000256" key="2">
    <source>
        <dbReference type="ARBA" id="ARBA00023118"/>
    </source>
</evidence>
<feature type="domain" description="Prokaryotic STING" evidence="4">
    <location>
        <begin position="23"/>
        <end position="156"/>
    </location>
</feature>
<dbReference type="Proteomes" id="UP000019063">
    <property type="component" value="Unassembled WGS sequence"/>
</dbReference>
<accession>W4HCS6</accession>
<evidence type="ECO:0000313" key="5">
    <source>
        <dbReference type="EMBL" id="ETW10607.1"/>
    </source>
</evidence>
<proteinExistence type="inferred from homology"/>
<dbReference type="eggNOG" id="ENOG503425N">
    <property type="taxonomic scope" value="Bacteria"/>
</dbReference>
<comment type="caution">
    <text evidence="5">The sequence shown here is derived from an EMBL/GenBank/DDBJ whole genome shotgun (WGS) entry which is preliminary data.</text>
</comment>
<dbReference type="Pfam" id="PF20300">
    <property type="entry name" value="prok_STING"/>
    <property type="match status" value="1"/>
</dbReference>
<dbReference type="GO" id="GO:0000166">
    <property type="term" value="F:nucleotide binding"/>
    <property type="evidence" value="ECO:0007669"/>
    <property type="project" value="UniProtKB-KW"/>
</dbReference>
<dbReference type="EMBL" id="AQQW01000042">
    <property type="protein sequence ID" value="ETW10607.1"/>
    <property type="molecule type" value="Genomic_DNA"/>
</dbReference>
<organism evidence="5 6">
    <name type="scientific">Roseivivax marinus</name>
    <dbReference type="NCBI Taxonomy" id="1379903"/>
    <lineage>
        <taxon>Bacteria</taxon>
        <taxon>Pseudomonadati</taxon>
        <taxon>Pseudomonadota</taxon>
        <taxon>Alphaproteobacteria</taxon>
        <taxon>Rhodobacterales</taxon>
        <taxon>Roseobacteraceae</taxon>
        <taxon>Roseivivax</taxon>
    </lineage>
</organism>
<dbReference type="InterPro" id="IPR046876">
    <property type="entry name" value="Prok_STING"/>
</dbReference>
<name>W4HCS6_9RHOB</name>
<keyword evidence="2" id="KW-0051">Antiviral defense</keyword>
<protein>
    <recommendedName>
        <fullName evidence="4">Prokaryotic STING domain-containing protein</fullName>
    </recommendedName>
</protein>
<evidence type="ECO:0000256" key="1">
    <source>
        <dbReference type="ARBA" id="ARBA00022741"/>
    </source>
</evidence>